<reference evidence="2" key="2">
    <citation type="submission" date="2023-05" db="EMBL/GenBank/DDBJ databases">
        <authorList>
            <consortium name="Lawrence Berkeley National Laboratory"/>
            <person name="Steindorff A."/>
            <person name="Hensen N."/>
            <person name="Bonometti L."/>
            <person name="Westerberg I."/>
            <person name="Brannstrom I.O."/>
            <person name="Guillou S."/>
            <person name="Cros-Aarteil S."/>
            <person name="Calhoun S."/>
            <person name="Haridas S."/>
            <person name="Kuo A."/>
            <person name="Mondo S."/>
            <person name="Pangilinan J."/>
            <person name="Riley R."/>
            <person name="Labutti K."/>
            <person name="Andreopoulos B."/>
            <person name="Lipzen A."/>
            <person name="Chen C."/>
            <person name="Yanf M."/>
            <person name="Daum C."/>
            <person name="Ng V."/>
            <person name="Clum A."/>
            <person name="Ohm R."/>
            <person name="Martin F."/>
            <person name="Silar P."/>
            <person name="Natvig D."/>
            <person name="Lalanne C."/>
            <person name="Gautier V."/>
            <person name="Ament-Velasquez S.L."/>
            <person name="Kruys A."/>
            <person name="Hutchinson M.I."/>
            <person name="Powell A.J."/>
            <person name="Barry K."/>
            <person name="Miller A.N."/>
            <person name="Grigoriev I.V."/>
            <person name="Debuchy R."/>
            <person name="Gladieux P."/>
            <person name="Thoren M.H."/>
            <person name="Johannesson H."/>
        </authorList>
    </citation>
    <scope>NUCLEOTIDE SEQUENCE</scope>
    <source>
        <strain evidence="2">CBS 538.74</strain>
    </source>
</reference>
<evidence type="ECO:0000256" key="1">
    <source>
        <dbReference type="SAM" id="SignalP"/>
    </source>
</evidence>
<name>A0AAN6VMX6_9PEZI</name>
<keyword evidence="1" id="KW-0732">Signal</keyword>
<dbReference type="EMBL" id="MU856949">
    <property type="protein sequence ID" value="KAK4153151.1"/>
    <property type="molecule type" value="Genomic_DNA"/>
</dbReference>
<evidence type="ECO:0000313" key="2">
    <source>
        <dbReference type="EMBL" id="KAK4153151.1"/>
    </source>
</evidence>
<sequence>MLLALTTLLGSLAATAVAATTSTSPRSCSSIAAPQIPGAKVLSVSSTELINSTVAAYPPLLNEAVTGINVCEAIVTLTHRGANYTVKGARGRLATARISIAPYAVQGFAAASTDAGLDGNLLDPSMWALKADGTVNTDLLTNFASRSVHDLAVVSKAVAAVSAPLGCKV</sequence>
<dbReference type="AlphaFoldDB" id="A0AAN6VMX6"/>
<dbReference type="Proteomes" id="UP001302745">
    <property type="component" value="Unassembled WGS sequence"/>
</dbReference>
<feature type="signal peptide" evidence="1">
    <location>
        <begin position="1"/>
        <end position="18"/>
    </location>
</feature>
<organism evidence="2 3">
    <name type="scientific">Chaetomidium leptoderma</name>
    <dbReference type="NCBI Taxonomy" id="669021"/>
    <lineage>
        <taxon>Eukaryota</taxon>
        <taxon>Fungi</taxon>
        <taxon>Dikarya</taxon>
        <taxon>Ascomycota</taxon>
        <taxon>Pezizomycotina</taxon>
        <taxon>Sordariomycetes</taxon>
        <taxon>Sordariomycetidae</taxon>
        <taxon>Sordariales</taxon>
        <taxon>Chaetomiaceae</taxon>
        <taxon>Chaetomidium</taxon>
    </lineage>
</organism>
<comment type="caution">
    <text evidence="2">The sequence shown here is derived from an EMBL/GenBank/DDBJ whole genome shotgun (WGS) entry which is preliminary data.</text>
</comment>
<proteinExistence type="predicted"/>
<reference evidence="2" key="1">
    <citation type="journal article" date="2023" name="Mol. Phylogenet. Evol.">
        <title>Genome-scale phylogeny and comparative genomics of the fungal order Sordariales.</title>
        <authorList>
            <person name="Hensen N."/>
            <person name="Bonometti L."/>
            <person name="Westerberg I."/>
            <person name="Brannstrom I.O."/>
            <person name="Guillou S."/>
            <person name="Cros-Aarteil S."/>
            <person name="Calhoun S."/>
            <person name="Haridas S."/>
            <person name="Kuo A."/>
            <person name="Mondo S."/>
            <person name="Pangilinan J."/>
            <person name="Riley R."/>
            <person name="LaButti K."/>
            <person name="Andreopoulos B."/>
            <person name="Lipzen A."/>
            <person name="Chen C."/>
            <person name="Yan M."/>
            <person name="Daum C."/>
            <person name="Ng V."/>
            <person name="Clum A."/>
            <person name="Steindorff A."/>
            <person name="Ohm R.A."/>
            <person name="Martin F."/>
            <person name="Silar P."/>
            <person name="Natvig D.O."/>
            <person name="Lalanne C."/>
            <person name="Gautier V."/>
            <person name="Ament-Velasquez S.L."/>
            <person name="Kruys A."/>
            <person name="Hutchinson M.I."/>
            <person name="Powell A.J."/>
            <person name="Barry K."/>
            <person name="Miller A.N."/>
            <person name="Grigoriev I.V."/>
            <person name="Debuchy R."/>
            <person name="Gladieux P."/>
            <person name="Hiltunen Thoren M."/>
            <person name="Johannesson H."/>
        </authorList>
    </citation>
    <scope>NUCLEOTIDE SEQUENCE</scope>
    <source>
        <strain evidence="2">CBS 538.74</strain>
    </source>
</reference>
<protein>
    <submittedName>
        <fullName evidence="2">Uncharacterized protein</fullName>
    </submittedName>
</protein>
<gene>
    <name evidence="2" type="ORF">C8A00DRAFT_34097</name>
</gene>
<evidence type="ECO:0000313" key="3">
    <source>
        <dbReference type="Proteomes" id="UP001302745"/>
    </source>
</evidence>
<feature type="chain" id="PRO_5042888126" evidence="1">
    <location>
        <begin position="19"/>
        <end position="169"/>
    </location>
</feature>
<keyword evidence="3" id="KW-1185">Reference proteome</keyword>
<accession>A0AAN6VMX6</accession>